<keyword evidence="4" id="KW-1185">Reference proteome</keyword>
<sequence length="450" mass="51503">MKRGSSSRLKEAINTLCRVLGPSGGGPSPETFRQAKFNQASVTAEFWKLLWCLLKKVYIEESSAPVNEAENLDVQIRFVKSVLWYHGYGVSEFYRLPEEGSQGSRELLLAFSWLLHKIHLLEKLLEASKLVLGDEISVCTCLRSLPPRARKRDEIPTKKAEVDIRYLQWLNGKLQFSWRALHAAQQERCAALYKIHSYTGGCHPSSSIGHFSITEVDIIREPEKYSELLQSIESENSRLEAYLDWKDLEPVYWQWMESVLKSKFEDRRGLQLQDIDNKNFALPVIDTCPGNHSSVKEIEKLTEEFVTLHDDLQEMVTCKRVSWNEKIKEKENELLNDAQFYLTATKIRQRVAKEAESLRQNCGHDKNQMHGSHRLVFRGTSYSASRGTAGSGHKDPSMKDLHATEVISALREKGNAMEKELRQLQEECRSKLEAIAEAFQGVVCIPPPKH</sequence>
<dbReference type="InterPro" id="IPR027996">
    <property type="entry name" value="TEDC1_dom"/>
</dbReference>
<feature type="domain" description="Tubulin epsilon and delta complex protein 1" evidence="2">
    <location>
        <begin position="87"/>
        <end position="261"/>
    </location>
</feature>
<feature type="coiled-coil region" evidence="1">
    <location>
        <begin position="407"/>
        <end position="434"/>
    </location>
</feature>
<dbReference type="PANTHER" id="PTHR35076">
    <property type="entry name" value="TUBULIN EPSILON AND DELTA COMPLEX PROTEIN 1"/>
    <property type="match status" value="1"/>
</dbReference>
<organism evidence="3 4">
    <name type="scientific">Pleurodeles waltl</name>
    <name type="common">Iberian ribbed newt</name>
    <dbReference type="NCBI Taxonomy" id="8319"/>
    <lineage>
        <taxon>Eukaryota</taxon>
        <taxon>Metazoa</taxon>
        <taxon>Chordata</taxon>
        <taxon>Craniata</taxon>
        <taxon>Vertebrata</taxon>
        <taxon>Euteleostomi</taxon>
        <taxon>Amphibia</taxon>
        <taxon>Batrachia</taxon>
        <taxon>Caudata</taxon>
        <taxon>Salamandroidea</taxon>
        <taxon>Salamandridae</taxon>
        <taxon>Pleurodelinae</taxon>
        <taxon>Pleurodeles</taxon>
    </lineage>
</organism>
<dbReference type="Pfam" id="PF14970">
    <property type="entry name" value="TEDC1"/>
    <property type="match status" value="1"/>
</dbReference>
<protein>
    <recommendedName>
        <fullName evidence="2">Tubulin epsilon and delta complex protein 1 domain-containing protein</fullName>
    </recommendedName>
</protein>
<comment type="caution">
    <text evidence="3">The sequence shown here is derived from an EMBL/GenBank/DDBJ whole genome shotgun (WGS) entry which is preliminary data.</text>
</comment>
<evidence type="ECO:0000313" key="4">
    <source>
        <dbReference type="Proteomes" id="UP001066276"/>
    </source>
</evidence>
<dbReference type="EMBL" id="JANPWB010000013">
    <property type="protein sequence ID" value="KAJ1103756.1"/>
    <property type="molecule type" value="Genomic_DNA"/>
</dbReference>
<accession>A0AAV7MIZ9</accession>
<dbReference type="InterPro" id="IPR043535">
    <property type="entry name" value="TEDC1"/>
</dbReference>
<evidence type="ECO:0000256" key="1">
    <source>
        <dbReference type="SAM" id="Coils"/>
    </source>
</evidence>
<evidence type="ECO:0000313" key="3">
    <source>
        <dbReference type="EMBL" id="KAJ1103756.1"/>
    </source>
</evidence>
<name>A0AAV7MIZ9_PLEWA</name>
<proteinExistence type="predicted"/>
<dbReference type="Proteomes" id="UP001066276">
    <property type="component" value="Chromosome 9"/>
</dbReference>
<evidence type="ECO:0000259" key="2">
    <source>
        <dbReference type="Pfam" id="PF14970"/>
    </source>
</evidence>
<gene>
    <name evidence="3" type="ORF">NDU88_001177</name>
</gene>
<reference evidence="3" key="1">
    <citation type="journal article" date="2022" name="bioRxiv">
        <title>Sequencing and chromosome-scale assembly of the giantPleurodeles waltlgenome.</title>
        <authorList>
            <person name="Brown T."/>
            <person name="Elewa A."/>
            <person name="Iarovenko S."/>
            <person name="Subramanian E."/>
            <person name="Araus A.J."/>
            <person name="Petzold A."/>
            <person name="Susuki M."/>
            <person name="Suzuki K.-i.T."/>
            <person name="Hayashi T."/>
            <person name="Toyoda A."/>
            <person name="Oliveira C."/>
            <person name="Osipova E."/>
            <person name="Leigh N.D."/>
            <person name="Simon A."/>
            <person name="Yun M.H."/>
        </authorList>
    </citation>
    <scope>NUCLEOTIDE SEQUENCE</scope>
    <source>
        <strain evidence="3">20211129_DDA</strain>
        <tissue evidence="3">Liver</tissue>
    </source>
</reference>
<dbReference type="AlphaFoldDB" id="A0AAV7MIZ9"/>
<dbReference type="PANTHER" id="PTHR35076:SF1">
    <property type="entry name" value="TUBULIN EPSILON AND DELTA COMPLEX PROTEIN 1"/>
    <property type="match status" value="1"/>
</dbReference>
<keyword evidence="1" id="KW-0175">Coiled coil</keyword>